<dbReference type="EMBL" id="CAHIKZ030002346">
    <property type="protein sequence ID" value="CAE1285600.1"/>
    <property type="molecule type" value="Genomic_DNA"/>
</dbReference>
<feature type="transmembrane region" description="Helical" evidence="1">
    <location>
        <begin position="123"/>
        <end position="141"/>
    </location>
</feature>
<feature type="transmembrane region" description="Helical" evidence="1">
    <location>
        <begin position="177"/>
        <end position="203"/>
    </location>
</feature>
<accession>A0A812D585</accession>
<feature type="transmembrane region" description="Helical" evidence="1">
    <location>
        <begin position="147"/>
        <end position="165"/>
    </location>
</feature>
<evidence type="ECO:0008006" key="4">
    <source>
        <dbReference type="Google" id="ProtNLM"/>
    </source>
</evidence>
<proteinExistence type="predicted"/>
<gene>
    <name evidence="2" type="ORF">SPHA_45500</name>
</gene>
<dbReference type="Proteomes" id="UP000597762">
    <property type="component" value="Unassembled WGS sequence"/>
</dbReference>
<keyword evidence="1" id="KW-0472">Membrane</keyword>
<keyword evidence="3" id="KW-1185">Reference proteome</keyword>
<feature type="transmembrane region" description="Helical" evidence="1">
    <location>
        <begin position="91"/>
        <end position="111"/>
    </location>
</feature>
<keyword evidence="1" id="KW-0812">Transmembrane</keyword>
<organism evidence="2 3">
    <name type="scientific">Acanthosepion pharaonis</name>
    <name type="common">Pharaoh cuttlefish</name>
    <name type="synonym">Sepia pharaonis</name>
    <dbReference type="NCBI Taxonomy" id="158019"/>
    <lineage>
        <taxon>Eukaryota</taxon>
        <taxon>Metazoa</taxon>
        <taxon>Spiralia</taxon>
        <taxon>Lophotrochozoa</taxon>
        <taxon>Mollusca</taxon>
        <taxon>Cephalopoda</taxon>
        <taxon>Coleoidea</taxon>
        <taxon>Decapodiformes</taxon>
        <taxon>Sepiida</taxon>
        <taxon>Sepiina</taxon>
        <taxon>Sepiidae</taxon>
        <taxon>Acanthosepion</taxon>
    </lineage>
</organism>
<evidence type="ECO:0000256" key="1">
    <source>
        <dbReference type="SAM" id="Phobius"/>
    </source>
</evidence>
<evidence type="ECO:0000313" key="2">
    <source>
        <dbReference type="EMBL" id="CAE1285600.1"/>
    </source>
</evidence>
<protein>
    <recommendedName>
        <fullName evidence="4">Transmembrane protein</fullName>
    </recommendedName>
</protein>
<sequence>MGLNSSFHCCFVSSLLPPLQLRSLLTTGNDRKHWPARITHTFCSLSNSLSLLCTTANSSGSVVGAALAVSAVTNVFLMASLFLPFLLHFDVVFPFSFILKLFTFLTARFFSSFSSSLRCCVSFFFHFKIIYFFNSSLFLPFLLHFDVLAFSSFSSSLRCCVSFFFHFKIIYFLTARFFFLFFFTSMLCLLFLSLFQFSFIFLISEAT</sequence>
<keyword evidence="1" id="KW-1133">Transmembrane helix</keyword>
<reference evidence="2" key="1">
    <citation type="submission" date="2021-01" db="EMBL/GenBank/DDBJ databases">
        <authorList>
            <person name="Li R."/>
            <person name="Bekaert M."/>
        </authorList>
    </citation>
    <scope>NUCLEOTIDE SEQUENCE</scope>
    <source>
        <strain evidence="2">Farmed</strain>
    </source>
</reference>
<comment type="caution">
    <text evidence="2">The sequence shown here is derived from an EMBL/GenBank/DDBJ whole genome shotgun (WGS) entry which is preliminary data.</text>
</comment>
<dbReference type="AlphaFoldDB" id="A0A812D585"/>
<evidence type="ECO:0000313" key="3">
    <source>
        <dbReference type="Proteomes" id="UP000597762"/>
    </source>
</evidence>
<name>A0A812D585_ACAPH</name>
<feature type="transmembrane region" description="Helical" evidence="1">
    <location>
        <begin position="62"/>
        <end position="85"/>
    </location>
</feature>